<dbReference type="AlphaFoldDB" id="A0AB39S8M4"/>
<proteinExistence type="predicted"/>
<protein>
    <submittedName>
        <fullName evidence="2">Uncharacterized protein</fullName>
    </submittedName>
</protein>
<feature type="transmembrane region" description="Helical" evidence="1">
    <location>
        <begin position="29"/>
        <end position="49"/>
    </location>
</feature>
<feature type="transmembrane region" description="Helical" evidence="1">
    <location>
        <begin position="55"/>
        <end position="80"/>
    </location>
</feature>
<accession>A0AB39S8M4</accession>
<keyword evidence="1" id="KW-0472">Membrane</keyword>
<keyword evidence="1" id="KW-0812">Transmembrane</keyword>
<keyword evidence="1" id="KW-1133">Transmembrane helix</keyword>
<evidence type="ECO:0000313" key="2">
    <source>
        <dbReference type="EMBL" id="XDQ63445.1"/>
    </source>
</evidence>
<dbReference type="RefSeq" id="WP_369260267.1">
    <property type="nucleotide sequence ID" value="NZ_CP163440.1"/>
</dbReference>
<reference evidence="2" key="1">
    <citation type="submission" date="2024-07" db="EMBL/GenBank/DDBJ databases">
        <authorList>
            <person name="Yu S.T."/>
        </authorList>
    </citation>
    <scope>NUCLEOTIDE SEQUENCE</scope>
    <source>
        <strain evidence="2">R35</strain>
    </source>
</reference>
<gene>
    <name evidence="2" type="ORF">AB5J50_22905</name>
</gene>
<evidence type="ECO:0000256" key="1">
    <source>
        <dbReference type="SAM" id="Phobius"/>
    </source>
</evidence>
<dbReference type="EMBL" id="CP163440">
    <property type="protein sequence ID" value="XDQ63445.1"/>
    <property type="molecule type" value="Genomic_DNA"/>
</dbReference>
<sequence length="228" mass="25161">MFPSPPPPPAHPAPDATVYRFGMRRLRTGLPGTLIALCLAPLPLVVTAAKGGAGVGQWIFAAVWLLFLGGLGVLMAFALWAGRGTLLAFDAYGVWWRHSRERQTVVPWQSLAGVGLYWAHKGNARAGQKIMSLELCPYGDVDDADPLLKPLVVRDQPPRPGLPDRRYRLAIPMYASRRWGRELAAAAYARAPQLWFGEHERPYGYMGLLSSARSARDQVRQKPDGRLP</sequence>
<name>A0AB39S8M4_9ACTN</name>
<organism evidence="2">
    <name type="scientific">Streptomyces sp. R35</name>
    <dbReference type="NCBI Taxonomy" id="3238630"/>
    <lineage>
        <taxon>Bacteria</taxon>
        <taxon>Bacillati</taxon>
        <taxon>Actinomycetota</taxon>
        <taxon>Actinomycetes</taxon>
        <taxon>Kitasatosporales</taxon>
        <taxon>Streptomycetaceae</taxon>
        <taxon>Streptomyces</taxon>
    </lineage>
</organism>